<evidence type="ECO:0000259" key="4">
    <source>
        <dbReference type="PROSITE" id="PS51898"/>
    </source>
</evidence>
<dbReference type="Proteomes" id="UP000317155">
    <property type="component" value="Unassembled WGS sequence"/>
</dbReference>
<dbReference type="PANTHER" id="PTHR30349">
    <property type="entry name" value="PHAGE INTEGRASE-RELATED"/>
    <property type="match status" value="1"/>
</dbReference>
<dbReference type="AlphaFoldDB" id="A0A550JH89"/>
<comment type="caution">
    <text evidence="5">The sequence shown here is derived from an EMBL/GenBank/DDBJ whole genome shotgun (WGS) entry which is preliminary data.</text>
</comment>
<sequence length="1047" mass="117986">MTDMGFDDSACANHDIWLDLVPSTGSPDTVIQIHREVLDLMARHYPDAHAGQGGVCLNREQVEEFADLLQANVDTDVYFHRIYFFRRLLEYGRNNLQWTVHLPSVPYLTRRPKNRYLPGQFHVAEANTIAEAIVQDLRNPAPPTSAARYGQILLSAMLYGGMLHVSNLRALVTNLPSACETAGHNLVVPLKTPDSADRHNLWFADPVTQALIQRWWRDHQSDHPFVGEIRHPDQAIKTYLRHIGIGSTLSVADLRQQCHHRLALRIPPVLVDYGRGLVDSVSLPQATWQRLHTGLALNRQASATDSDGTSMPAIPVTVISGHPSDLEKSRQIGYWRALQRKIAKRAKSGTHAAFRAEIESYLHQHAGKLLPSLDYILRWGIDLVTVTKKHELIYYPGREKGQLRAASALSYMADVAIYLITSAVDEDLVTMDAEELHDLYADAIALCPPSPKAHPHDLIAQRCAEALQRFHGFLQFGFGAPPVDFHDLVSSHNGRINVDANVISYTEYEQLQQVLFPGQTGDTRQKMRSLIAMLAFRCGLRRGECLRLRLCDFHPGSCPELLVRNSRYGRTKSSSSVRRLPLHALLSDDQLQNLKDWVDYRASVVGSALPEALMFDVPDPIGVEKALMTPIRMALHQVTGDTTLRFHHLRHSFATWTLLRLMIPDLPQQRTPFAQHDDFELDACQNLRKQLLHNRSAGRQLLYELARLVGHESPETTLKHYVHLLDWILGQSLAAEHCEPQVSAAAISSLTELSWTQIYYQENSESGSGSESGKFRLSQYVSRSNRLPHPYVYSLRKPLLAPLAGQVSVQLIDYVQMYQVIPKVLAALAANKPVDGVANSLNLSMETFHQWHRVANWIRTLKTDVNKPRHLNVATASKGISVFPGPCKTKTEKAMEKKVFFHGCKLVRAEKDNLMEFLLYFLRNYHISHKAIRYDSDVSLKKAVETLRSLGIKREELIVSVDYPEANAFDAAKNNRALDNYLGNSATVVQGKSNPGTIRNKRFDMKIIDPDDSRADPKNGTYYANYGFRSAIYLLAILLLTDQDLVP</sequence>
<dbReference type="Pfam" id="PF00589">
    <property type="entry name" value="Phage_integrase"/>
    <property type="match status" value="1"/>
</dbReference>
<dbReference type="InterPro" id="IPR050090">
    <property type="entry name" value="Tyrosine_recombinase_XerCD"/>
</dbReference>
<dbReference type="GO" id="GO:0003677">
    <property type="term" value="F:DNA binding"/>
    <property type="evidence" value="ECO:0007669"/>
    <property type="project" value="UniProtKB-KW"/>
</dbReference>
<dbReference type="PANTHER" id="PTHR30349:SF41">
    <property type="entry name" value="INTEGRASE_RECOMBINASE PROTEIN MJ0367-RELATED"/>
    <property type="match status" value="1"/>
</dbReference>
<evidence type="ECO:0000256" key="2">
    <source>
        <dbReference type="ARBA" id="ARBA00023125"/>
    </source>
</evidence>
<reference evidence="5 6" key="1">
    <citation type="submission" date="2019-07" db="EMBL/GenBank/DDBJ databases">
        <title>Insights of Desulfuromonas acetexigens electromicrobiology.</title>
        <authorList>
            <person name="Katuri K."/>
            <person name="Sapireddy V."/>
            <person name="Shaw D.R."/>
            <person name="Saikaly P."/>
        </authorList>
    </citation>
    <scope>NUCLEOTIDE SEQUENCE [LARGE SCALE GENOMIC DNA]</scope>
    <source>
        <strain evidence="5 6">2873</strain>
    </source>
</reference>
<dbReference type="SUPFAM" id="SSF56349">
    <property type="entry name" value="DNA breaking-rejoining enzymes"/>
    <property type="match status" value="1"/>
</dbReference>
<name>A0A550JH89_9BACT</name>
<keyword evidence="6" id="KW-1185">Reference proteome</keyword>
<evidence type="ECO:0000256" key="1">
    <source>
        <dbReference type="ARBA" id="ARBA00008857"/>
    </source>
</evidence>
<accession>A0A550JH89</accession>
<proteinExistence type="inferred from homology"/>
<protein>
    <submittedName>
        <fullName evidence="5">Tyrosine-type recombinase/integrase</fullName>
    </submittedName>
</protein>
<dbReference type="RefSeq" id="WP_092056683.1">
    <property type="nucleotide sequence ID" value="NZ_FOJJ01000023.1"/>
</dbReference>
<feature type="domain" description="Tyr recombinase" evidence="4">
    <location>
        <begin position="498"/>
        <end position="735"/>
    </location>
</feature>
<dbReference type="PROSITE" id="PS51898">
    <property type="entry name" value="TYR_RECOMBINASE"/>
    <property type="match status" value="1"/>
</dbReference>
<dbReference type="InterPro" id="IPR002104">
    <property type="entry name" value="Integrase_catalytic"/>
</dbReference>
<keyword evidence="3" id="KW-0233">DNA recombination</keyword>
<evidence type="ECO:0000313" key="6">
    <source>
        <dbReference type="Proteomes" id="UP000317155"/>
    </source>
</evidence>
<dbReference type="EMBL" id="VJVV01000003">
    <property type="protein sequence ID" value="TRO82568.1"/>
    <property type="molecule type" value="Genomic_DNA"/>
</dbReference>
<dbReference type="GO" id="GO:0015074">
    <property type="term" value="P:DNA integration"/>
    <property type="evidence" value="ECO:0007669"/>
    <property type="project" value="InterPro"/>
</dbReference>
<dbReference type="InterPro" id="IPR013762">
    <property type="entry name" value="Integrase-like_cat_sf"/>
</dbReference>
<dbReference type="GO" id="GO:0006310">
    <property type="term" value="P:DNA recombination"/>
    <property type="evidence" value="ECO:0007669"/>
    <property type="project" value="UniProtKB-KW"/>
</dbReference>
<evidence type="ECO:0000256" key="3">
    <source>
        <dbReference type="ARBA" id="ARBA00023172"/>
    </source>
</evidence>
<organism evidence="5 6">
    <name type="scientific">Trichloromonas acetexigens</name>
    <dbReference type="NCBI Taxonomy" id="38815"/>
    <lineage>
        <taxon>Bacteria</taxon>
        <taxon>Pseudomonadati</taxon>
        <taxon>Thermodesulfobacteriota</taxon>
        <taxon>Desulfuromonadia</taxon>
        <taxon>Desulfuromonadales</taxon>
        <taxon>Trichloromonadaceae</taxon>
        <taxon>Trichloromonas</taxon>
    </lineage>
</organism>
<dbReference type="Gene3D" id="1.10.443.10">
    <property type="entry name" value="Intergrase catalytic core"/>
    <property type="match status" value="1"/>
</dbReference>
<comment type="similarity">
    <text evidence="1">Belongs to the 'phage' integrase family.</text>
</comment>
<dbReference type="OrthoDB" id="5404741at2"/>
<evidence type="ECO:0000313" key="5">
    <source>
        <dbReference type="EMBL" id="TRO82568.1"/>
    </source>
</evidence>
<keyword evidence="2" id="KW-0238">DNA-binding</keyword>
<gene>
    <name evidence="5" type="ORF">FL622_05090</name>
</gene>
<dbReference type="InterPro" id="IPR011010">
    <property type="entry name" value="DNA_brk_join_enz"/>
</dbReference>